<name>A0ABU6J3K5_9BURK</name>
<dbReference type="Pfam" id="PF17680">
    <property type="entry name" value="FlgO"/>
    <property type="match status" value="1"/>
</dbReference>
<sequence length="167" mass="17776">MKKILLAAAVGAALTGCVTIPDATCTTSVGEVGYSLADSLHKSIGKEDREKTVLLGSIVNLDDVNEVSPLGRLVGEQLGSRLAQHRVKIAEPKIRNVVVSSKSGEHSVSREAKEIATRSNAYAFVTGTVTKMQGRYYFNAKMIRVSDSQVLATADVCLTGKIREAGL</sequence>
<protein>
    <submittedName>
        <fullName evidence="2">FlgO family outer membrane protein</fullName>
    </submittedName>
</protein>
<evidence type="ECO:0000313" key="3">
    <source>
        <dbReference type="Proteomes" id="UP001352263"/>
    </source>
</evidence>
<keyword evidence="3" id="KW-1185">Reference proteome</keyword>
<comment type="caution">
    <text evidence="2">The sequence shown here is derived from an EMBL/GenBank/DDBJ whole genome shotgun (WGS) entry which is preliminary data.</text>
</comment>
<proteinExistence type="predicted"/>
<evidence type="ECO:0000259" key="1">
    <source>
        <dbReference type="Pfam" id="PF17680"/>
    </source>
</evidence>
<dbReference type="PROSITE" id="PS51257">
    <property type="entry name" value="PROKAR_LIPOPROTEIN"/>
    <property type="match status" value="1"/>
</dbReference>
<dbReference type="RefSeq" id="WP_326504958.1">
    <property type="nucleotide sequence ID" value="NZ_JAWIIV010000002.1"/>
</dbReference>
<organism evidence="2 3">
    <name type="scientific">Noviherbaspirillum album</name>
    <dbReference type="NCBI Taxonomy" id="3080276"/>
    <lineage>
        <taxon>Bacteria</taxon>
        <taxon>Pseudomonadati</taxon>
        <taxon>Pseudomonadota</taxon>
        <taxon>Betaproteobacteria</taxon>
        <taxon>Burkholderiales</taxon>
        <taxon>Oxalobacteraceae</taxon>
        <taxon>Noviherbaspirillum</taxon>
    </lineage>
</organism>
<dbReference type="InterPro" id="IPR041215">
    <property type="entry name" value="FlgO_dom"/>
</dbReference>
<feature type="domain" description="FlgO" evidence="1">
    <location>
        <begin position="34"/>
        <end position="157"/>
    </location>
</feature>
<dbReference type="EMBL" id="JAWIIV010000002">
    <property type="protein sequence ID" value="MEC4718205.1"/>
    <property type="molecule type" value="Genomic_DNA"/>
</dbReference>
<dbReference type="Proteomes" id="UP001352263">
    <property type="component" value="Unassembled WGS sequence"/>
</dbReference>
<accession>A0ABU6J3K5</accession>
<gene>
    <name evidence="2" type="ORF">RY831_03530</name>
</gene>
<reference evidence="2 3" key="1">
    <citation type="submission" date="2023-10" db="EMBL/GenBank/DDBJ databases">
        <title>Noviherbaspirillum sp. CPCC 100848 genome assembly.</title>
        <authorList>
            <person name="Li X.Y."/>
            <person name="Fang X.M."/>
        </authorList>
    </citation>
    <scope>NUCLEOTIDE SEQUENCE [LARGE SCALE GENOMIC DNA]</scope>
    <source>
        <strain evidence="2 3">CPCC 100848</strain>
    </source>
</reference>
<evidence type="ECO:0000313" key="2">
    <source>
        <dbReference type="EMBL" id="MEC4718205.1"/>
    </source>
</evidence>